<dbReference type="HAMAP" id="MF_01930">
    <property type="entry name" value="PurN"/>
    <property type="match status" value="1"/>
</dbReference>
<dbReference type="PANTHER" id="PTHR43369:SF2">
    <property type="entry name" value="PHOSPHORIBOSYLGLYCINAMIDE FORMYLTRANSFERASE"/>
    <property type="match status" value="1"/>
</dbReference>
<feature type="active site" description="Proton donor" evidence="6">
    <location>
        <position position="114"/>
    </location>
</feature>
<dbReference type="Pfam" id="PF00551">
    <property type="entry name" value="Formyl_trans_N"/>
    <property type="match status" value="1"/>
</dbReference>
<dbReference type="CDD" id="cd08645">
    <property type="entry name" value="FMT_core_GART"/>
    <property type="match status" value="1"/>
</dbReference>
<evidence type="ECO:0000313" key="8">
    <source>
        <dbReference type="EMBL" id="MFC0523675.1"/>
    </source>
</evidence>
<feature type="binding site" evidence="6">
    <location>
        <position position="112"/>
    </location>
    <ligand>
        <name>(6R)-10-formyltetrahydrofolate</name>
        <dbReference type="ChEBI" id="CHEBI:195366"/>
    </ligand>
</feature>
<sequence length="200" mass="22184">MKEQHPTNIAIFASGSGSNFDKIAKKAETGHLTCNVKILICDKEQAMVMEKAQALGIPVFSFRAKDYENKEAFEKEIVDRLQEEGVELVVLAGYMRLIGTTLLEAFPNRIVNIHPSLLPSFPGKDAVQQALDARVKVTGVTVHFVDEGMDTGPIIAQEAVRVTTEDDVTSLQSKIQQVEHRLYPAVIQQLVEGEMYRVTT</sequence>
<feature type="binding site" evidence="6">
    <location>
        <position position="70"/>
    </location>
    <ligand>
        <name>(6R)-10-formyltetrahydrofolate</name>
        <dbReference type="ChEBI" id="CHEBI:195366"/>
    </ligand>
</feature>
<feature type="binding site" evidence="6">
    <location>
        <begin position="17"/>
        <end position="19"/>
    </location>
    <ligand>
        <name>N(1)-(5-phospho-beta-D-ribosyl)glycinamide</name>
        <dbReference type="ChEBI" id="CHEBI:143788"/>
    </ligand>
</feature>
<feature type="domain" description="Formyl transferase N-terminal" evidence="7">
    <location>
        <begin position="8"/>
        <end position="187"/>
    </location>
</feature>
<keyword evidence="3 6" id="KW-0658">Purine biosynthesis</keyword>
<dbReference type="RefSeq" id="WP_377346790.1">
    <property type="nucleotide sequence ID" value="NZ_JBHLTP010000005.1"/>
</dbReference>
<feature type="site" description="Raises pKa of active site His" evidence="6">
    <location>
        <position position="150"/>
    </location>
</feature>
<comment type="similarity">
    <text evidence="4 6">Belongs to the GART family.</text>
</comment>
<evidence type="ECO:0000256" key="2">
    <source>
        <dbReference type="ARBA" id="ARBA00022679"/>
    </source>
</evidence>
<organism evidence="8 9">
    <name type="scientific">Pontibacillus salicampi</name>
    <dbReference type="NCBI Taxonomy" id="1449801"/>
    <lineage>
        <taxon>Bacteria</taxon>
        <taxon>Bacillati</taxon>
        <taxon>Bacillota</taxon>
        <taxon>Bacilli</taxon>
        <taxon>Bacillales</taxon>
        <taxon>Bacillaceae</taxon>
        <taxon>Pontibacillus</taxon>
    </lineage>
</organism>
<dbReference type="EMBL" id="JBHLTP010000005">
    <property type="protein sequence ID" value="MFC0523675.1"/>
    <property type="molecule type" value="Genomic_DNA"/>
</dbReference>
<dbReference type="InterPro" id="IPR001555">
    <property type="entry name" value="GART_AS"/>
</dbReference>
<dbReference type="EC" id="2.1.2.2" evidence="6"/>
<evidence type="ECO:0000256" key="6">
    <source>
        <dbReference type="HAMAP-Rule" id="MF_01930"/>
    </source>
</evidence>
<comment type="pathway">
    <text evidence="1 6">Purine metabolism; IMP biosynthesis via de novo pathway; N(2)-formyl-N(1)-(5-phospho-D-ribosyl)glycinamide from N(1)-(5-phospho-D-ribosyl)glycinamide (10-formyl THF route): step 1/1.</text>
</comment>
<dbReference type="NCBIfam" id="TIGR00639">
    <property type="entry name" value="PurN"/>
    <property type="match status" value="1"/>
</dbReference>
<gene>
    <name evidence="6 8" type="primary">purN</name>
    <name evidence="8" type="ORF">ACFFGV_08760</name>
</gene>
<comment type="function">
    <text evidence="6">Catalyzes the transfer of a formyl group from 10-formyltetrahydrofolate to 5-phospho-ribosyl-glycinamide (GAR), producing 5-phospho-ribosyl-N-formylglycinamide (FGAR) and tetrahydrofolate.</text>
</comment>
<evidence type="ECO:0000256" key="1">
    <source>
        <dbReference type="ARBA" id="ARBA00005054"/>
    </source>
</evidence>
<dbReference type="InterPro" id="IPR004607">
    <property type="entry name" value="GART"/>
</dbReference>
<dbReference type="PANTHER" id="PTHR43369">
    <property type="entry name" value="PHOSPHORIBOSYLGLYCINAMIDE FORMYLTRANSFERASE"/>
    <property type="match status" value="1"/>
</dbReference>
<evidence type="ECO:0000256" key="4">
    <source>
        <dbReference type="ARBA" id="ARBA00038440"/>
    </source>
</evidence>
<keyword evidence="2 6" id="KW-0808">Transferase</keyword>
<dbReference type="SUPFAM" id="SSF53328">
    <property type="entry name" value="Formyltransferase"/>
    <property type="match status" value="1"/>
</dbReference>
<comment type="caution">
    <text evidence="8">The sequence shown here is derived from an EMBL/GenBank/DDBJ whole genome shotgun (WGS) entry which is preliminary data.</text>
</comment>
<feature type="binding site" evidence="6">
    <location>
        <begin position="95"/>
        <end position="98"/>
    </location>
    <ligand>
        <name>(6R)-10-formyltetrahydrofolate</name>
        <dbReference type="ChEBI" id="CHEBI:195366"/>
    </ligand>
</feature>
<reference evidence="8 9" key="1">
    <citation type="submission" date="2024-09" db="EMBL/GenBank/DDBJ databases">
        <authorList>
            <person name="Sun Q."/>
            <person name="Mori K."/>
        </authorList>
    </citation>
    <scope>NUCLEOTIDE SEQUENCE [LARGE SCALE GENOMIC DNA]</scope>
    <source>
        <strain evidence="8 9">NCAIM B.02529</strain>
    </source>
</reference>
<keyword evidence="9" id="KW-1185">Reference proteome</keyword>
<comment type="catalytic activity">
    <reaction evidence="5 6">
        <text>N(1)-(5-phospho-beta-D-ribosyl)glycinamide + (6R)-10-formyltetrahydrofolate = N(2)-formyl-N(1)-(5-phospho-beta-D-ribosyl)glycinamide + (6S)-5,6,7,8-tetrahydrofolate + H(+)</text>
        <dbReference type="Rhea" id="RHEA:15053"/>
        <dbReference type="ChEBI" id="CHEBI:15378"/>
        <dbReference type="ChEBI" id="CHEBI:57453"/>
        <dbReference type="ChEBI" id="CHEBI:143788"/>
        <dbReference type="ChEBI" id="CHEBI:147286"/>
        <dbReference type="ChEBI" id="CHEBI:195366"/>
        <dbReference type="EC" id="2.1.2.2"/>
    </reaction>
</comment>
<name>A0ABV6LMP6_9BACI</name>
<dbReference type="InterPro" id="IPR036477">
    <property type="entry name" value="Formyl_transf_N_sf"/>
</dbReference>
<dbReference type="PROSITE" id="PS00373">
    <property type="entry name" value="GART"/>
    <property type="match status" value="1"/>
</dbReference>
<dbReference type="GO" id="GO:0004644">
    <property type="term" value="F:phosphoribosylglycinamide formyltransferase activity"/>
    <property type="evidence" value="ECO:0007669"/>
    <property type="project" value="UniProtKB-EC"/>
</dbReference>
<dbReference type="Proteomes" id="UP001589836">
    <property type="component" value="Unassembled WGS sequence"/>
</dbReference>
<proteinExistence type="inferred from homology"/>
<dbReference type="InterPro" id="IPR002376">
    <property type="entry name" value="Formyl_transf_N"/>
</dbReference>
<dbReference type="Gene3D" id="3.40.50.170">
    <property type="entry name" value="Formyl transferase, N-terminal domain"/>
    <property type="match status" value="1"/>
</dbReference>
<accession>A0ABV6LMP6</accession>
<evidence type="ECO:0000313" key="9">
    <source>
        <dbReference type="Proteomes" id="UP001589836"/>
    </source>
</evidence>
<evidence type="ECO:0000256" key="5">
    <source>
        <dbReference type="ARBA" id="ARBA00047664"/>
    </source>
</evidence>
<evidence type="ECO:0000256" key="3">
    <source>
        <dbReference type="ARBA" id="ARBA00022755"/>
    </source>
</evidence>
<protein>
    <recommendedName>
        <fullName evidence="6">Phosphoribosylglycinamide formyltransferase</fullName>
        <ecNumber evidence="6">2.1.2.2</ecNumber>
    </recommendedName>
    <alternativeName>
        <fullName evidence="6">5'-phosphoribosylglycinamide transformylase</fullName>
    </alternativeName>
    <alternativeName>
        <fullName evidence="6">GAR transformylase</fullName>
        <shortName evidence="6">GART</shortName>
    </alternativeName>
</protein>
<evidence type="ECO:0000259" key="7">
    <source>
        <dbReference type="Pfam" id="PF00551"/>
    </source>
</evidence>